<reference evidence="1 2" key="1">
    <citation type="submission" date="2016-10" db="EMBL/GenBank/DDBJ databases">
        <authorList>
            <person name="de Groot N.N."/>
        </authorList>
    </citation>
    <scope>NUCLEOTIDE SEQUENCE [LARGE SCALE GENOMIC DNA]</scope>
    <source>
        <strain evidence="1 2">DSM 15283</strain>
    </source>
</reference>
<name>A0A1I4LJ06_9RHOB</name>
<evidence type="ECO:0000313" key="2">
    <source>
        <dbReference type="Proteomes" id="UP000199144"/>
    </source>
</evidence>
<dbReference type="Proteomes" id="UP000199144">
    <property type="component" value="Unassembled WGS sequence"/>
</dbReference>
<evidence type="ECO:0000313" key="1">
    <source>
        <dbReference type="EMBL" id="SFL90891.1"/>
    </source>
</evidence>
<dbReference type="AlphaFoldDB" id="A0A1I4LJ06"/>
<organism evidence="1 2">
    <name type="scientific">Shimia aestuarii</name>
    <dbReference type="NCBI Taxonomy" id="254406"/>
    <lineage>
        <taxon>Bacteria</taxon>
        <taxon>Pseudomonadati</taxon>
        <taxon>Pseudomonadota</taxon>
        <taxon>Alphaproteobacteria</taxon>
        <taxon>Rhodobacterales</taxon>
        <taxon>Roseobacteraceae</taxon>
    </lineage>
</organism>
<gene>
    <name evidence="1" type="ORF">SAMN04488042_102109</name>
</gene>
<accession>A0A1I4LJ06</accession>
<sequence>MVAPLRISGSTGIQLCVSQAEDAPDRKYTTTIYEKTKTGNPNNAFPIKCKSLVLRSLTPVSTTDANAAKGLATIRKSNAVVTAQLRLARPRCPR</sequence>
<keyword evidence="2" id="KW-1185">Reference proteome</keyword>
<dbReference type="EMBL" id="FOTQ01000002">
    <property type="protein sequence ID" value="SFL90891.1"/>
    <property type="molecule type" value="Genomic_DNA"/>
</dbReference>
<protein>
    <submittedName>
        <fullName evidence="1">Uncharacterized protein</fullName>
    </submittedName>
</protein>
<proteinExistence type="predicted"/>